<name>A0AB39D2J9_9BURK</name>
<gene>
    <name evidence="1" type="ORF">ABRZ04_04250</name>
</gene>
<dbReference type="AlphaFoldDB" id="A0AB39D2J9"/>
<proteinExistence type="predicted"/>
<evidence type="ECO:0000313" key="1">
    <source>
        <dbReference type="EMBL" id="XDJ48279.1"/>
    </source>
</evidence>
<sequence>MLNTKEHYDLMAAFEQQHSGRFDKEEKALWPKGVIYQDGHVNELFLAFRRGYAYAKDTAYGAGFHDGEDKGFRSGYSDALDDVQQKLEGSIDAAIRALQGEPHEH</sequence>
<protein>
    <submittedName>
        <fullName evidence="1">Uncharacterized protein</fullName>
    </submittedName>
</protein>
<dbReference type="RefSeq" id="WP_368640431.1">
    <property type="nucleotide sequence ID" value="NZ_CP158254.1"/>
</dbReference>
<organism evidence="1">
    <name type="scientific">Castellaniella ginsengisoli</name>
    <dbReference type="NCBI Taxonomy" id="546114"/>
    <lineage>
        <taxon>Bacteria</taxon>
        <taxon>Pseudomonadati</taxon>
        <taxon>Pseudomonadota</taxon>
        <taxon>Betaproteobacteria</taxon>
        <taxon>Burkholderiales</taxon>
        <taxon>Alcaligenaceae</taxon>
        <taxon>Castellaniella</taxon>
    </lineage>
</organism>
<dbReference type="EMBL" id="CP158254">
    <property type="protein sequence ID" value="XDJ48279.1"/>
    <property type="molecule type" value="Genomic_DNA"/>
</dbReference>
<reference evidence="1" key="1">
    <citation type="submission" date="2024-05" db="EMBL/GenBank/DDBJ databases">
        <authorList>
            <person name="Luo Y.-C."/>
            <person name="Nicholds J."/>
            <person name="Mortimer T."/>
            <person name="Maboni G."/>
        </authorList>
    </citation>
    <scope>NUCLEOTIDE SEQUENCE</scope>
    <source>
        <strain evidence="1">151836</strain>
    </source>
</reference>
<accession>A0AB39D2J9</accession>